<organism evidence="6 7">
    <name type="scientific">Paenibacillus sambharensis</name>
    <dbReference type="NCBI Taxonomy" id="1803190"/>
    <lineage>
        <taxon>Bacteria</taxon>
        <taxon>Bacillati</taxon>
        <taxon>Bacillota</taxon>
        <taxon>Bacilli</taxon>
        <taxon>Bacillales</taxon>
        <taxon>Paenibacillaceae</taxon>
        <taxon>Paenibacillus</taxon>
    </lineage>
</organism>
<dbReference type="PROSITE" id="PS51645">
    <property type="entry name" value="PHR_CRY_ALPHA_BETA"/>
    <property type="match status" value="1"/>
</dbReference>
<evidence type="ECO:0000256" key="3">
    <source>
        <dbReference type="PIRSR" id="PIRSR602081-1"/>
    </source>
</evidence>
<evidence type="ECO:0000313" key="7">
    <source>
        <dbReference type="Proteomes" id="UP000249522"/>
    </source>
</evidence>
<feature type="binding site" evidence="3">
    <location>
        <position position="270"/>
    </location>
    <ligand>
        <name>FAD</name>
        <dbReference type="ChEBI" id="CHEBI:57692"/>
    </ligand>
</feature>
<dbReference type="PRINTS" id="PR00147">
    <property type="entry name" value="DNAPHOTLYASE"/>
</dbReference>
<keyword evidence="6" id="KW-0456">Lyase</keyword>
<dbReference type="InterPro" id="IPR005101">
    <property type="entry name" value="Cryptochr/Photolyase_FAD-bd"/>
</dbReference>
<keyword evidence="2 3" id="KW-0274">FAD</keyword>
<dbReference type="PANTHER" id="PTHR11455">
    <property type="entry name" value="CRYPTOCHROME"/>
    <property type="match status" value="1"/>
</dbReference>
<dbReference type="InterPro" id="IPR036134">
    <property type="entry name" value="Crypto/Photolyase_FAD-like_sf"/>
</dbReference>
<feature type="binding site" evidence="3">
    <location>
        <begin position="273"/>
        <end position="280"/>
    </location>
    <ligand>
        <name>FAD</name>
        <dbReference type="ChEBI" id="CHEBI:57692"/>
    </ligand>
</feature>
<dbReference type="PANTHER" id="PTHR11455:SF9">
    <property type="entry name" value="CRYPTOCHROME CIRCADIAN CLOCK 5 ISOFORM X1"/>
    <property type="match status" value="1"/>
</dbReference>
<dbReference type="Pfam" id="PF03441">
    <property type="entry name" value="FAD_binding_7"/>
    <property type="match status" value="1"/>
</dbReference>
<dbReference type="Proteomes" id="UP000249522">
    <property type="component" value="Unassembled WGS sequence"/>
</dbReference>
<name>A0A2W1LNM2_9BACL</name>
<evidence type="ECO:0000256" key="2">
    <source>
        <dbReference type="ARBA" id="ARBA00022827"/>
    </source>
</evidence>
<dbReference type="InterPro" id="IPR006050">
    <property type="entry name" value="DNA_photolyase_N"/>
</dbReference>
<feature type="domain" description="Photolyase/cryptochrome alpha/beta" evidence="5">
    <location>
        <begin position="1"/>
        <end position="128"/>
    </location>
</feature>
<dbReference type="InterPro" id="IPR036155">
    <property type="entry name" value="Crypto/Photolyase_N_sf"/>
</dbReference>
<evidence type="ECO:0000256" key="1">
    <source>
        <dbReference type="ARBA" id="ARBA00022630"/>
    </source>
</evidence>
<feature type="binding site" evidence="3">
    <location>
        <position position="227"/>
    </location>
    <ligand>
        <name>FAD</name>
        <dbReference type="ChEBI" id="CHEBI:57692"/>
    </ligand>
</feature>
<gene>
    <name evidence="6" type="ORF">DNH61_08060</name>
</gene>
<keyword evidence="4" id="KW-0157">Chromophore</keyword>
<dbReference type="EMBL" id="QKRB01000038">
    <property type="protein sequence ID" value="PZD96485.1"/>
    <property type="molecule type" value="Genomic_DNA"/>
</dbReference>
<dbReference type="GO" id="GO:0071949">
    <property type="term" value="F:FAD binding"/>
    <property type="evidence" value="ECO:0007669"/>
    <property type="project" value="TreeGrafter"/>
</dbReference>
<dbReference type="GO" id="GO:0003677">
    <property type="term" value="F:DNA binding"/>
    <property type="evidence" value="ECO:0007669"/>
    <property type="project" value="TreeGrafter"/>
</dbReference>
<keyword evidence="7" id="KW-1185">Reference proteome</keyword>
<feature type="binding site" evidence="3">
    <location>
        <begin position="366"/>
        <end position="368"/>
    </location>
    <ligand>
        <name>FAD</name>
        <dbReference type="ChEBI" id="CHEBI:57692"/>
    </ligand>
</feature>
<dbReference type="SUPFAM" id="SSF48173">
    <property type="entry name" value="Cryptochrome/photolyase FAD-binding domain"/>
    <property type="match status" value="1"/>
</dbReference>
<evidence type="ECO:0000256" key="4">
    <source>
        <dbReference type="RuleBase" id="RU004182"/>
    </source>
</evidence>
<dbReference type="InterPro" id="IPR014729">
    <property type="entry name" value="Rossmann-like_a/b/a_fold"/>
</dbReference>
<keyword evidence="1 3" id="KW-0285">Flavoprotein</keyword>
<dbReference type="GO" id="GO:0003904">
    <property type="term" value="F:deoxyribodipyrimidine photo-lyase activity"/>
    <property type="evidence" value="ECO:0007669"/>
    <property type="project" value="TreeGrafter"/>
</dbReference>
<dbReference type="Gene3D" id="1.10.579.10">
    <property type="entry name" value="DNA Cyclobutane Dipyrimidine Photolyase, subunit A, domain 3"/>
    <property type="match status" value="1"/>
</dbReference>
<comment type="caution">
    <text evidence="6">The sequence shown here is derived from an EMBL/GenBank/DDBJ whole genome shotgun (WGS) entry which is preliminary data.</text>
</comment>
<sequence length="451" mass="52092">MYLFIHRKDLRTNDLRLFDVLRSANMQGLHTVILDPRLIDGRLTIHSCRNFLLQVIRLVALYRQQNRKLYLLYGDPAEVVSAIADVHPLRLTAVHADYTPYALKRDARMRHAAETAGVVWLSEDDRPLADLADFQAFTERDGPYKVFTPFYRKWNSYMRQFFRPSTEVSLTDLPESAELDRTVTERFALPPLVIDALQSLREEAESSLSAPEAQLERFVTSGALAAYSSRRDSYADIDSTSGLSRFLNTGALSARQIYQAAVGEEGSESWLRQLAWRDFYLYQAVYHEDFFRYEQLYDLGQLSDRYFEVWASARTGIPIIDAAMTQLRETGELPNRLRMITAMFLTKNLLCPFPLGEQYFRTHLADYDNTLNRGGWLWSSSLGYDPAPYFRVMNPVTQSINHDPEGHYIRQWLPELSHLSSRDLHAPRPEAIVDLKASRARAIEVYRTIVR</sequence>
<dbReference type="OrthoDB" id="9772484at2"/>
<dbReference type="Gene3D" id="3.40.50.620">
    <property type="entry name" value="HUPs"/>
    <property type="match status" value="1"/>
</dbReference>
<evidence type="ECO:0000259" key="5">
    <source>
        <dbReference type="PROSITE" id="PS51645"/>
    </source>
</evidence>
<dbReference type="InterPro" id="IPR002081">
    <property type="entry name" value="Cryptochrome/DNA_photolyase_1"/>
</dbReference>
<feature type="binding site" evidence="3">
    <location>
        <begin position="240"/>
        <end position="244"/>
    </location>
    <ligand>
        <name>FAD</name>
        <dbReference type="ChEBI" id="CHEBI:57692"/>
    </ligand>
</feature>
<dbReference type="AlphaFoldDB" id="A0A2W1LNM2"/>
<reference evidence="6 7" key="1">
    <citation type="submission" date="2018-06" db="EMBL/GenBank/DDBJ databases">
        <title>Paenibacillus imtechensis sp. nov.</title>
        <authorList>
            <person name="Pinnaka A.K."/>
            <person name="Singh H."/>
            <person name="Kaur M."/>
        </authorList>
    </citation>
    <scope>NUCLEOTIDE SEQUENCE [LARGE SCALE GENOMIC DNA]</scope>
    <source>
        <strain evidence="6 7">SMB1</strain>
    </source>
</reference>
<accession>A0A2W1LNM2</accession>
<proteinExistence type="inferred from homology"/>
<comment type="similarity">
    <text evidence="4">Belongs to the DNA photolyase family.</text>
</comment>
<dbReference type="SUPFAM" id="SSF52425">
    <property type="entry name" value="Cryptochrome/photolyase, N-terminal domain"/>
    <property type="match status" value="1"/>
</dbReference>
<protein>
    <submittedName>
        <fullName evidence="6">Deoxyribodipyrimidine photo-lyase</fullName>
    </submittedName>
</protein>
<evidence type="ECO:0000313" key="6">
    <source>
        <dbReference type="EMBL" id="PZD96485.1"/>
    </source>
</evidence>
<dbReference type="Pfam" id="PF00875">
    <property type="entry name" value="DNA_photolyase"/>
    <property type="match status" value="1"/>
</dbReference>
<comment type="cofactor">
    <cofactor evidence="3">
        <name>FAD</name>
        <dbReference type="ChEBI" id="CHEBI:57692"/>
    </cofactor>
    <text evidence="3">Binds 1 FAD per subunit.</text>
</comment>
<dbReference type="Gene3D" id="1.25.40.80">
    <property type="match status" value="1"/>
</dbReference>